<dbReference type="Pfam" id="PF07920">
    <property type="entry name" value="DUF1684"/>
    <property type="match status" value="1"/>
</dbReference>
<proteinExistence type="predicted"/>
<dbReference type="Proteomes" id="UP001139493">
    <property type="component" value="Unassembled WGS sequence"/>
</dbReference>
<dbReference type="PANTHER" id="PTHR41913:SF1">
    <property type="entry name" value="DUF1684 DOMAIN-CONTAINING PROTEIN"/>
    <property type="match status" value="1"/>
</dbReference>
<protein>
    <recommendedName>
        <fullName evidence="3">DUF1684 domain-containing protein</fullName>
    </recommendedName>
</protein>
<sequence>MTDIDPTPMTGAIDHEAWRAARWLELSGPGGKASVVAKAMVSGRDPVTIHGVPGRWAIDAAGGLTVTAATRDGIVVDGTVADGTVAVPSGTSFTLPGGLTGMVGGGAGSYGVVVQDRAAVGRSGLAGVDAYAYDPGWVLRGEYRGAPDGRRATVERLTTPRRTDRMPAPADLAFTVGGVEYVLTVVEEIPGQGLVIFTDETSGNGTPEIGRWLTLPLAAPGTAVTVDLNRVTLSNYHIAPRVFTCPLSPAGNHLPFRLEAGERALVYREHPTAGR</sequence>
<organism evidence="1 2">
    <name type="scientific">Promicromonospora thailandica</name>
    <dbReference type="NCBI Taxonomy" id="765201"/>
    <lineage>
        <taxon>Bacteria</taxon>
        <taxon>Bacillati</taxon>
        <taxon>Actinomycetota</taxon>
        <taxon>Actinomycetes</taxon>
        <taxon>Micrococcales</taxon>
        <taxon>Promicromonosporaceae</taxon>
        <taxon>Promicromonospora</taxon>
    </lineage>
</organism>
<dbReference type="PANTHER" id="PTHR41913">
    <property type="entry name" value="DUF1684 DOMAIN-CONTAINING PROTEIN"/>
    <property type="match status" value="1"/>
</dbReference>
<dbReference type="AlphaFoldDB" id="A0A9X2K091"/>
<gene>
    <name evidence="1" type="ORF">APR03_004224</name>
</gene>
<reference evidence="1" key="1">
    <citation type="submission" date="2022-06" db="EMBL/GenBank/DDBJ databases">
        <title>Genomic Encyclopedia of Archaeal and Bacterial Type Strains, Phase II (KMG-II): from individual species to whole genera.</title>
        <authorList>
            <person name="Goeker M."/>
        </authorList>
    </citation>
    <scope>NUCLEOTIDE SEQUENCE</scope>
    <source>
        <strain evidence="1">DSM 26652</strain>
    </source>
</reference>
<evidence type="ECO:0008006" key="3">
    <source>
        <dbReference type="Google" id="ProtNLM"/>
    </source>
</evidence>
<comment type="caution">
    <text evidence="1">The sequence shown here is derived from an EMBL/GenBank/DDBJ whole genome shotgun (WGS) entry which is preliminary data.</text>
</comment>
<keyword evidence="2" id="KW-1185">Reference proteome</keyword>
<accession>A0A9X2K091</accession>
<evidence type="ECO:0000313" key="1">
    <source>
        <dbReference type="EMBL" id="MCP2266854.1"/>
    </source>
</evidence>
<name>A0A9X2K091_9MICO</name>
<dbReference type="EMBL" id="JAMTCS010000014">
    <property type="protein sequence ID" value="MCP2266854.1"/>
    <property type="molecule type" value="Genomic_DNA"/>
</dbReference>
<dbReference type="RefSeq" id="WP_253839065.1">
    <property type="nucleotide sequence ID" value="NZ_JAMTCS010000014.1"/>
</dbReference>
<evidence type="ECO:0000313" key="2">
    <source>
        <dbReference type="Proteomes" id="UP001139493"/>
    </source>
</evidence>
<dbReference type="InterPro" id="IPR012467">
    <property type="entry name" value="DUF1684"/>
</dbReference>